<proteinExistence type="predicted"/>
<dbReference type="AlphaFoldDB" id="A0AAD7RJ11"/>
<comment type="caution">
    <text evidence="1">The sequence shown here is derived from an EMBL/GenBank/DDBJ whole genome shotgun (WGS) entry which is preliminary data.</text>
</comment>
<dbReference type="Proteomes" id="UP001221898">
    <property type="component" value="Unassembled WGS sequence"/>
</dbReference>
<sequence>MTEDPEFIAAGILLPKFRMSWTKDDAIIRMGVDYFKQHMEVHLTKKTASLPCRRLKHKTAPKNWTDTWPF</sequence>
<gene>
    <name evidence="1" type="ORF">AAFF_G00195830</name>
</gene>
<name>A0AAD7RJ11_9TELE</name>
<accession>A0AAD7RJ11</accession>
<reference evidence="1" key="1">
    <citation type="journal article" date="2023" name="Science">
        <title>Genome structures resolve the early diversification of teleost fishes.</title>
        <authorList>
            <person name="Parey E."/>
            <person name="Louis A."/>
            <person name="Montfort J."/>
            <person name="Bouchez O."/>
            <person name="Roques C."/>
            <person name="Iampietro C."/>
            <person name="Lluch J."/>
            <person name="Castinel A."/>
            <person name="Donnadieu C."/>
            <person name="Desvignes T."/>
            <person name="Floi Bucao C."/>
            <person name="Jouanno E."/>
            <person name="Wen M."/>
            <person name="Mejri S."/>
            <person name="Dirks R."/>
            <person name="Jansen H."/>
            <person name="Henkel C."/>
            <person name="Chen W.J."/>
            <person name="Zahm M."/>
            <person name="Cabau C."/>
            <person name="Klopp C."/>
            <person name="Thompson A.W."/>
            <person name="Robinson-Rechavi M."/>
            <person name="Braasch I."/>
            <person name="Lecointre G."/>
            <person name="Bobe J."/>
            <person name="Postlethwait J.H."/>
            <person name="Berthelot C."/>
            <person name="Roest Crollius H."/>
            <person name="Guiguen Y."/>
        </authorList>
    </citation>
    <scope>NUCLEOTIDE SEQUENCE</scope>
    <source>
        <strain evidence="1">NC1722</strain>
    </source>
</reference>
<protein>
    <submittedName>
        <fullName evidence="1">Uncharacterized protein</fullName>
    </submittedName>
</protein>
<organism evidence="1 2">
    <name type="scientific">Aldrovandia affinis</name>
    <dbReference type="NCBI Taxonomy" id="143900"/>
    <lineage>
        <taxon>Eukaryota</taxon>
        <taxon>Metazoa</taxon>
        <taxon>Chordata</taxon>
        <taxon>Craniata</taxon>
        <taxon>Vertebrata</taxon>
        <taxon>Euteleostomi</taxon>
        <taxon>Actinopterygii</taxon>
        <taxon>Neopterygii</taxon>
        <taxon>Teleostei</taxon>
        <taxon>Notacanthiformes</taxon>
        <taxon>Halosauridae</taxon>
        <taxon>Aldrovandia</taxon>
    </lineage>
</organism>
<evidence type="ECO:0000313" key="2">
    <source>
        <dbReference type="Proteomes" id="UP001221898"/>
    </source>
</evidence>
<dbReference type="EMBL" id="JAINUG010000260">
    <property type="protein sequence ID" value="KAJ8385053.1"/>
    <property type="molecule type" value="Genomic_DNA"/>
</dbReference>
<evidence type="ECO:0000313" key="1">
    <source>
        <dbReference type="EMBL" id="KAJ8385053.1"/>
    </source>
</evidence>
<keyword evidence="2" id="KW-1185">Reference proteome</keyword>